<accession>A0A4Y2TCP4</accession>
<keyword evidence="2" id="KW-1185">Reference proteome</keyword>
<evidence type="ECO:0000313" key="1">
    <source>
        <dbReference type="EMBL" id="GBN98362.1"/>
    </source>
</evidence>
<evidence type="ECO:0000313" key="2">
    <source>
        <dbReference type="Proteomes" id="UP000499080"/>
    </source>
</evidence>
<reference evidence="1 2" key="1">
    <citation type="journal article" date="2019" name="Sci. Rep.">
        <title>Orb-weaving spider Araneus ventricosus genome elucidates the spidroin gene catalogue.</title>
        <authorList>
            <person name="Kono N."/>
            <person name="Nakamura H."/>
            <person name="Ohtoshi R."/>
            <person name="Moran D.A.P."/>
            <person name="Shinohara A."/>
            <person name="Yoshida Y."/>
            <person name="Fujiwara M."/>
            <person name="Mori M."/>
            <person name="Tomita M."/>
            <person name="Arakawa K."/>
        </authorList>
    </citation>
    <scope>NUCLEOTIDE SEQUENCE [LARGE SCALE GENOMIC DNA]</scope>
</reference>
<sequence>MRARQCVGSELSPDDTGHLIPKIPFADPWEAGMHHGCAPGRGMFIYESGEKKSLAFIRVTTFSSGTCRLGIWSERASSLNKFASLLRLDSSRSHLLMMTHVLNESH</sequence>
<dbReference type="EMBL" id="BGPR01027665">
    <property type="protein sequence ID" value="GBN98362.1"/>
    <property type="molecule type" value="Genomic_DNA"/>
</dbReference>
<proteinExistence type="predicted"/>
<name>A0A4Y2TCP4_ARAVE</name>
<dbReference type="Proteomes" id="UP000499080">
    <property type="component" value="Unassembled WGS sequence"/>
</dbReference>
<organism evidence="1 2">
    <name type="scientific">Araneus ventricosus</name>
    <name type="common">Orbweaver spider</name>
    <name type="synonym">Epeira ventricosa</name>
    <dbReference type="NCBI Taxonomy" id="182803"/>
    <lineage>
        <taxon>Eukaryota</taxon>
        <taxon>Metazoa</taxon>
        <taxon>Ecdysozoa</taxon>
        <taxon>Arthropoda</taxon>
        <taxon>Chelicerata</taxon>
        <taxon>Arachnida</taxon>
        <taxon>Araneae</taxon>
        <taxon>Araneomorphae</taxon>
        <taxon>Entelegynae</taxon>
        <taxon>Araneoidea</taxon>
        <taxon>Araneidae</taxon>
        <taxon>Araneus</taxon>
    </lineage>
</organism>
<gene>
    <name evidence="1" type="ORF">AVEN_252236_1</name>
</gene>
<comment type="caution">
    <text evidence="1">The sequence shown here is derived from an EMBL/GenBank/DDBJ whole genome shotgun (WGS) entry which is preliminary data.</text>
</comment>
<dbReference type="AlphaFoldDB" id="A0A4Y2TCP4"/>
<protein>
    <submittedName>
        <fullName evidence="1">Uncharacterized protein</fullName>
    </submittedName>
</protein>